<feature type="transmembrane region" description="Helical" evidence="12">
    <location>
        <begin position="133"/>
        <end position="152"/>
    </location>
</feature>
<sequence length="821" mass="88938">MSDLAPPGSSTYNSGTMHVGDGTWDAGRDSFLLPNLVGLNFATMRYNGMGNRFFSLNGYHSLIRAHAVIAAITFLGLIPGAILLHRFLGRHEFWARRLHIWLSILALLLATVAFILGFIAVGPERSLSNPHHGIGVALYTLLWFEAINGCLWRNRKKNRLHWPLSLMIHTWLGRATALLGIVQVPLGLTLYGSPAFLFVLYTLWVFGLLVLYFVLEWVAGRRIERHGGYGTGYGGSDASYYTEHVTTRPGKKEGGGMGKWLAAGAGAVGLAALWRRRSDRENREKRPHPGVGTESSASSWWESEEEKQRPQKQRTGFGTRLMEVGAVAGGVAAVRSLFGRKERDDASHVGPYRPPLGGNTSYTSTSDSMSRVEEGLPHRPVTPGGPSPGHVRPSHPLAQPPMTPGSATPGAPLTPGRRPSDDAYSYYSYMSGSPSHQDRKGNTIRNALAAGGAMFAVKSLFKNRRQKKEERRAEELRKQRLEEERIARANSAHKYTGDGVRPPRTHRHGRMGSQTASDMSSIMDEPGTLPVAGTAGAAAASALADRNRIRPVGADPAIVMPGPPTAIPTNIPPVPPPHRYGSESSGSELYTTADGRQKHRHRNEIAAGLAGAAAGAMATDAINNRRRRQDQNTDSGETPPVSVHVKQHADGRHVTLRKLTEEEQAAQRRRERRASAAGRRRRNSSLSSSDLGEVAGNTKADRRWRRTEALEAQQAATNAAAAGPSAVQIPAPPMQVPYPTPPTPGTQAVDPRTGQLYTLPVPPPIPGSTSNLAPPGSITSPGTEASSAGTEYANNRRRRRAERAQARLAREGRQGNTVDFT</sequence>
<feature type="region of interest" description="Disordered" evidence="11">
    <location>
        <begin position="494"/>
        <end position="519"/>
    </location>
</feature>
<feature type="compositionally biased region" description="Basic residues" evidence="11">
    <location>
        <begin position="669"/>
        <end position="683"/>
    </location>
</feature>
<feature type="domain" description="Cytochrome b561" evidence="13">
    <location>
        <begin position="30"/>
        <end position="222"/>
    </location>
</feature>
<feature type="compositionally biased region" description="Basic and acidic residues" evidence="11">
    <location>
        <begin position="647"/>
        <end position="668"/>
    </location>
</feature>
<evidence type="ECO:0000256" key="4">
    <source>
        <dbReference type="ARBA" id="ARBA00022617"/>
    </source>
</evidence>
<keyword evidence="4" id="KW-0349">Heme</keyword>
<evidence type="ECO:0000256" key="10">
    <source>
        <dbReference type="ARBA" id="ARBA00023136"/>
    </source>
</evidence>
<dbReference type="GO" id="GO:0020037">
    <property type="term" value="F:heme binding"/>
    <property type="evidence" value="ECO:0007669"/>
    <property type="project" value="TreeGrafter"/>
</dbReference>
<feature type="compositionally biased region" description="Pro residues" evidence="11">
    <location>
        <begin position="563"/>
        <end position="578"/>
    </location>
</feature>
<comment type="caution">
    <text evidence="14">The sequence shown here is derived from an EMBL/GenBank/DDBJ whole genome shotgun (WGS) entry which is preliminary data.</text>
</comment>
<keyword evidence="3" id="KW-0813">Transport</keyword>
<evidence type="ECO:0000256" key="3">
    <source>
        <dbReference type="ARBA" id="ARBA00022448"/>
    </source>
</evidence>
<evidence type="ECO:0000256" key="2">
    <source>
        <dbReference type="ARBA" id="ARBA00004141"/>
    </source>
</evidence>
<keyword evidence="15" id="KW-1185">Reference proteome</keyword>
<gene>
    <name evidence="14" type="ORF">AB675_7090</name>
</gene>
<organism evidence="14 15">
    <name type="scientific">Cyphellophora attinorum</name>
    <dbReference type="NCBI Taxonomy" id="1664694"/>
    <lineage>
        <taxon>Eukaryota</taxon>
        <taxon>Fungi</taxon>
        <taxon>Dikarya</taxon>
        <taxon>Ascomycota</taxon>
        <taxon>Pezizomycotina</taxon>
        <taxon>Eurotiomycetes</taxon>
        <taxon>Chaetothyriomycetidae</taxon>
        <taxon>Chaetothyriales</taxon>
        <taxon>Cyphellophoraceae</taxon>
        <taxon>Cyphellophora</taxon>
    </lineage>
</organism>
<evidence type="ECO:0000313" key="14">
    <source>
        <dbReference type="EMBL" id="KPI43193.1"/>
    </source>
</evidence>
<dbReference type="Gene3D" id="1.20.120.1770">
    <property type="match status" value="1"/>
</dbReference>
<dbReference type="OrthoDB" id="19261at2759"/>
<feature type="region of interest" description="Disordered" evidence="11">
    <location>
        <begin position="766"/>
        <end position="821"/>
    </location>
</feature>
<dbReference type="Pfam" id="PF03188">
    <property type="entry name" value="Cytochrom_B561"/>
    <property type="match status" value="1"/>
</dbReference>
<dbReference type="GO" id="GO:0016020">
    <property type="term" value="C:membrane"/>
    <property type="evidence" value="ECO:0007669"/>
    <property type="project" value="UniProtKB-SubCell"/>
</dbReference>
<feature type="compositionally biased region" description="Polar residues" evidence="11">
    <location>
        <begin position="767"/>
        <end position="789"/>
    </location>
</feature>
<feature type="region of interest" description="Disordered" evidence="11">
    <location>
        <begin position="279"/>
        <end position="317"/>
    </location>
</feature>
<dbReference type="InterPro" id="IPR045150">
    <property type="entry name" value="CYB561D1/2"/>
</dbReference>
<feature type="compositionally biased region" description="Basic and acidic residues" evidence="11">
    <location>
        <begin position="802"/>
        <end position="813"/>
    </location>
</feature>
<dbReference type="GO" id="GO:0140575">
    <property type="term" value="F:transmembrane monodehydroascorbate reductase activity"/>
    <property type="evidence" value="ECO:0007669"/>
    <property type="project" value="InterPro"/>
</dbReference>
<dbReference type="STRING" id="1664694.A0A0N1H8D2"/>
<keyword evidence="5 12" id="KW-0812">Transmembrane</keyword>
<name>A0A0N1H8D2_9EURO</name>
<comment type="subcellular location">
    <subcellularLocation>
        <location evidence="2">Membrane</location>
        <topology evidence="2">Multi-pass membrane protein</topology>
    </subcellularLocation>
</comment>
<evidence type="ECO:0000256" key="5">
    <source>
        <dbReference type="ARBA" id="ARBA00022692"/>
    </source>
</evidence>
<dbReference type="InterPro" id="IPR006593">
    <property type="entry name" value="Cyt_b561/ferric_Rdtase_TM"/>
</dbReference>
<dbReference type="SMART" id="SM00665">
    <property type="entry name" value="B561"/>
    <property type="match status" value="1"/>
</dbReference>
<dbReference type="PANTHER" id="PTHR15422:SF24">
    <property type="entry name" value="DOMON RELATED DOMAIN-CONTAINING PROTEIN"/>
    <property type="match status" value="1"/>
</dbReference>
<dbReference type="EMBL" id="LFJN01000005">
    <property type="protein sequence ID" value="KPI43193.1"/>
    <property type="molecule type" value="Genomic_DNA"/>
</dbReference>
<evidence type="ECO:0000256" key="9">
    <source>
        <dbReference type="ARBA" id="ARBA00023004"/>
    </source>
</evidence>
<evidence type="ECO:0000256" key="7">
    <source>
        <dbReference type="ARBA" id="ARBA00022982"/>
    </source>
</evidence>
<dbReference type="GO" id="GO:0046872">
    <property type="term" value="F:metal ion binding"/>
    <property type="evidence" value="ECO:0007669"/>
    <property type="project" value="UniProtKB-KW"/>
</dbReference>
<evidence type="ECO:0000256" key="12">
    <source>
        <dbReference type="SAM" id="Phobius"/>
    </source>
</evidence>
<reference evidence="14 15" key="1">
    <citation type="submission" date="2015-06" db="EMBL/GenBank/DDBJ databases">
        <title>Draft genome of the ant-associated black yeast Phialophora attae CBS 131958.</title>
        <authorList>
            <person name="Moreno L.F."/>
            <person name="Stielow B.J."/>
            <person name="de Hoog S."/>
            <person name="Vicente V.A."/>
            <person name="Weiss V.A."/>
            <person name="de Vries M."/>
            <person name="Cruz L.M."/>
            <person name="Souza E.M."/>
        </authorList>
    </citation>
    <scope>NUCLEOTIDE SEQUENCE [LARGE SCALE GENOMIC DNA]</scope>
    <source>
        <strain evidence="14 15">CBS 131958</strain>
    </source>
</reference>
<feature type="region of interest" description="Disordered" evidence="11">
    <location>
        <begin position="625"/>
        <end position="733"/>
    </location>
</feature>
<evidence type="ECO:0000256" key="11">
    <source>
        <dbReference type="SAM" id="MobiDB-lite"/>
    </source>
</evidence>
<feature type="compositionally biased region" description="Low complexity" evidence="11">
    <location>
        <begin position="710"/>
        <end position="722"/>
    </location>
</feature>
<keyword evidence="7" id="KW-0249">Electron transport</keyword>
<feature type="transmembrane region" description="Helical" evidence="12">
    <location>
        <begin position="195"/>
        <end position="215"/>
    </location>
</feature>
<protein>
    <recommendedName>
        <fullName evidence="13">Cytochrome b561 domain-containing protein</fullName>
    </recommendedName>
</protein>
<evidence type="ECO:0000256" key="1">
    <source>
        <dbReference type="ARBA" id="ARBA00001970"/>
    </source>
</evidence>
<dbReference type="VEuPathDB" id="FungiDB:AB675_7090"/>
<dbReference type="GeneID" id="28739312"/>
<evidence type="ECO:0000259" key="13">
    <source>
        <dbReference type="PROSITE" id="PS50939"/>
    </source>
</evidence>
<evidence type="ECO:0000256" key="8">
    <source>
        <dbReference type="ARBA" id="ARBA00022989"/>
    </source>
</evidence>
<dbReference type="AlphaFoldDB" id="A0A0N1H8D2"/>
<feature type="region of interest" description="Disordered" evidence="11">
    <location>
        <begin position="342"/>
        <end position="425"/>
    </location>
</feature>
<dbReference type="CDD" id="cd08760">
    <property type="entry name" value="Cyt_b561_FRRS1_like"/>
    <property type="match status" value="1"/>
</dbReference>
<keyword evidence="6" id="KW-0479">Metal-binding</keyword>
<feature type="compositionally biased region" description="Polar residues" evidence="11">
    <location>
        <begin position="358"/>
        <end position="369"/>
    </location>
</feature>
<feature type="region of interest" description="Disordered" evidence="11">
    <location>
        <begin position="563"/>
        <end position="598"/>
    </location>
</feature>
<dbReference type="RefSeq" id="XP_018003156.1">
    <property type="nucleotide sequence ID" value="XM_018147432.1"/>
</dbReference>
<evidence type="ECO:0000313" key="15">
    <source>
        <dbReference type="Proteomes" id="UP000038010"/>
    </source>
</evidence>
<accession>A0A0N1H8D2</accession>
<feature type="transmembrane region" description="Helical" evidence="12">
    <location>
        <begin position="164"/>
        <end position="183"/>
    </location>
</feature>
<keyword evidence="9" id="KW-0408">Iron</keyword>
<proteinExistence type="predicted"/>
<feature type="transmembrane region" description="Helical" evidence="12">
    <location>
        <begin position="63"/>
        <end position="88"/>
    </location>
</feature>
<keyword evidence="8 12" id="KW-1133">Transmembrane helix</keyword>
<feature type="transmembrane region" description="Helical" evidence="12">
    <location>
        <begin position="100"/>
        <end position="121"/>
    </location>
</feature>
<keyword evidence="10 12" id="KW-0472">Membrane</keyword>
<comment type="cofactor">
    <cofactor evidence="1">
        <name>heme b</name>
        <dbReference type="ChEBI" id="CHEBI:60344"/>
    </cofactor>
</comment>
<dbReference type="PROSITE" id="PS50939">
    <property type="entry name" value="CYTOCHROME_B561"/>
    <property type="match status" value="1"/>
</dbReference>
<dbReference type="Proteomes" id="UP000038010">
    <property type="component" value="Unassembled WGS sequence"/>
</dbReference>
<evidence type="ECO:0000256" key="6">
    <source>
        <dbReference type="ARBA" id="ARBA00022723"/>
    </source>
</evidence>
<dbReference type="PANTHER" id="PTHR15422">
    <property type="entry name" value="OS05G0565100 PROTEIN"/>
    <property type="match status" value="1"/>
</dbReference>